<evidence type="ECO:0000256" key="1">
    <source>
        <dbReference type="SAM" id="SignalP"/>
    </source>
</evidence>
<dbReference type="RefSeq" id="WP_066032614.1">
    <property type="nucleotide sequence ID" value="NZ_CP016907.1"/>
</dbReference>
<name>A0AAC9CXS3_9FLAO</name>
<evidence type="ECO:0000313" key="3">
    <source>
        <dbReference type="Proteomes" id="UP000093276"/>
    </source>
</evidence>
<feature type="signal peptide" evidence="1">
    <location>
        <begin position="1"/>
        <end position="22"/>
    </location>
</feature>
<dbReference type="AlphaFoldDB" id="A0AAC9CXS3"/>
<sequence>MKKVIFFIAICFSFLNQLSAQSQTSVSNLYKGTVDGKTPITVYIKTEENPCTADLMFTSMYRYNKSNNWIQLNITQGKKKENEFIMVEHGFSGVLILQKNGNTFTGLWISPDTKKQLKVDLKEAAMTKKEIENFEKTMEKVNYENNDC</sequence>
<dbReference type="GeneID" id="32306592"/>
<reference evidence="2 3" key="1">
    <citation type="submission" date="2016-08" db="EMBL/GenBank/DDBJ databases">
        <title>Complete genome sequence of Flavobacterium johnsoniae strain GSE09, a volatile-producing biocontrol agent isolated from cucumber (Cucumis sativus).</title>
        <authorList>
            <person name="Jeong J.-J."/>
            <person name="Oh J.Y."/>
            <person name="Jim Y.J."/>
            <person name="Sang M.K."/>
            <person name="Kim K.D."/>
        </authorList>
    </citation>
    <scope>NUCLEOTIDE SEQUENCE [LARGE SCALE GENOMIC DNA]</scope>
    <source>
        <strain evidence="2 3">GSE09</strain>
    </source>
</reference>
<keyword evidence="1" id="KW-0732">Signal</keyword>
<gene>
    <name evidence="2" type="ORF">BB050_00700</name>
</gene>
<feature type="chain" id="PRO_5042204339" evidence="1">
    <location>
        <begin position="23"/>
        <end position="148"/>
    </location>
</feature>
<accession>A0AAC9CXS3</accession>
<dbReference type="Proteomes" id="UP000093276">
    <property type="component" value="Chromosome"/>
</dbReference>
<organism evidence="2 3">
    <name type="scientific">Flavobacterium anhuiense</name>
    <dbReference type="NCBI Taxonomy" id="459526"/>
    <lineage>
        <taxon>Bacteria</taxon>
        <taxon>Pseudomonadati</taxon>
        <taxon>Bacteroidota</taxon>
        <taxon>Flavobacteriia</taxon>
        <taxon>Flavobacteriales</taxon>
        <taxon>Flavobacteriaceae</taxon>
        <taxon>Flavobacterium</taxon>
    </lineage>
</organism>
<protein>
    <submittedName>
        <fullName evidence="2">Uncharacterized protein</fullName>
    </submittedName>
</protein>
<dbReference type="EMBL" id="CP016907">
    <property type="protein sequence ID" value="AOC93845.1"/>
    <property type="molecule type" value="Genomic_DNA"/>
</dbReference>
<evidence type="ECO:0000313" key="2">
    <source>
        <dbReference type="EMBL" id="AOC93845.1"/>
    </source>
</evidence>
<dbReference type="KEGG" id="fjg:BB050_00700"/>
<proteinExistence type="predicted"/>